<reference evidence="1" key="1">
    <citation type="submission" date="2020-08" db="EMBL/GenBank/DDBJ databases">
        <title>Ramlibacter sp. GTP1 16S ribosomal RNA gene genome sequencing and assembly.</title>
        <authorList>
            <person name="Kang M."/>
        </authorList>
    </citation>
    <scope>NUCLEOTIDE SEQUENCE</scope>
    <source>
        <strain evidence="1">GTP1</strain>
    </source>
</reference>
<dbReference type="AlphaFoldDB" id="A0A923S4F2"/>
<accession>A0A923S4F2</accession>
<organism evidence="1 2">
    <name type="scientific">Ramlibacter albus</name>
    <dbReference type="NCBI Taxonomy" id="2079448"/>
    <lineage>
        <taxon>Bacteria</taxon>
        <taxon>Pseudomonadati</taxon>
        <taxon>Pseudomonadota</taxon>
        <taxon>Betaproteobacteria</taxon>
        <taxon>Burkholderiales</taxon>
        <taxon>Comamonadaceae</taxon>
        <taxon>Ramlibacter</taxon>
    </lineage>
</organism>
<dbReference type="Proteomes" id="UP000596827">
    <property type="component" value="Unassembled WGS sequence"/>
</dbReference>
<evidence type="ECO:0000313" key="1">
    <source>
        <dbReference type="EMBL" id="MBC5767539.1"/>
    </source>
</evidence>
<comment type="caution">
    <text evidence="1">The sequence shown here is derived from an EMBL/GenBank/DDBJ whole genome shotgun (WGS) entry which is preliminary data.</text>
</comment>
<dbReference type="RefSeq" id="WP_187084025.1">
    <property type="nucleotide sequence ID" value="NZ_JACORU010000011.1"/>
</dbReference>
<proteinExistence type="predicted"/>
<gene>
    <name evidence="1" type="ORF">H8R02_23950</name>
</gene>
<dbReference type="EMBL" id="JACORU010000011">
    <property type="protein sequence ID" value="MBC5767539.1"/>
    <property type="molecule type" value="Genomic_DNA"/>
</dbReference>
<protein>
    <submittedName>
        <fullName evidence="1">Uncharacterized protein</fullName>
    </submittedName>
</protein>
<evidence type="ECO:0000313" key="2">
    <source>
        <dbReference type="Proteomes" id="UP000596827"/>
    </source>
</evidence>
<keyword evidence="2" id="KW-1185">Reference proteome</keyword>
<name>A0A923S4F2_9BURK</name>
<sequence length="129" mass="14428">MLVLTVLTRWRQARPGARVARGAHQTPRRSEAAVGCLQLSELRDRTRDVLRDCTGVEADRLRIRIGCAADASDLWLMRCDIFQVVANQHLQTVAANRINDLLPAFDGWLPRSLLAPVADRGCVQDAPWD</sequence>